<dbReference type="InterPro" id="IPR015943">
    <property type="entry name" value="WD40/YVTN_repeat-like_dom_sf"/>
</dbReference>
<organism>
    <name type="scientific">Serpula lacrymans var. lacrymans (strain S7.9)</name>
    <name type="common">Dry rot fungus</name>
    <dbReference type="NCBI Taxonomy" id="578457"/>
    <lineage>
        <taxon>Eukaryota</taxon>
        <taxon>Fungi</taxon>
        <taxon>Dikarya</taxon>
        <taxon>Basidiomycota</taxon>
        <taxon>Agaricomycotina</taxon>
        <taxon>Agaricomycetes</taxon>
        <taxon>Agaricomycetidae</taxon>
        <taxon>Boletales</taxon>
        <taxon>Coniophorineae</taxon>
        <taxon>Serpulaceae</taxon>
        <taxon>Serpula</taxon>
    </lineage>
</organism>
<dbReference type="GeneID" id="18820285"/>
<evidence type="ECO:0000313" key="1">
    <source>
        <dbReference type="EMBL" id="EGO22453.1"/>
    </source>
</evidence>
<dbReference type="KEGG" id="sla:SERLADRAFT_473282"/>
<dbReference type="HOGENOM" id="CLU_1870130_0_0_1"/>
<dbReference type="AlphaFoldDB" id="F8P2R8"/>
<reference evidence="1" key="1">
    <citation type="submission" date="2011-04" db="EMBL/GenBank/DDBJ databases">
        <title>Evolution of plant cell wall degrading machinery underlies the functional diversity of forest fungi.</title>
        <authorList>
            <consortium name="US DOE Joint Genome Institute (JGI-PGF)"/>
            <person name="Eastwood D.C."/>
            <person name="Floudas D."/>
            <person name="Binder M."/>
            <person name="Majcherczyk A."/>
            <person name="Schneider P."/>
            <person name="Aerts A."/>
            <person name="Asiegbu F.O."/>
            <person name="Baker S.E."/>
            <person name="Barry K."/>
            <person name="Bendiksby M."/>
            <person name="Blumentritt M."/>
            <person name="Coutinho P.M."/>
            <person name="Cullen D."/>
            <person name="Cullen D."/>
            <person name="Gathman A."/>
            <person name="Goodell B."/>
            <person name="Henrissat B."/>
            <person name="Ihrmark K."/>
            <person name="Kauserud H."/>
            <person name="Kohler A."/>
            <person name="LaButti K."/>
            <person name="Lapidus A."/>
            <person name="Lavin J.L."/>
            <person name="Lee Y.-H."/>
            <person name="Lindquist E."/>
            <person name="Lilly W."/>
            <person name="Lucas S."/>
            <person name="Morin E."/>
            <person name="Murat C."/>
            <person name="Oguiza J.A."/>
            <person name="Park J."/>
            <person name="Pisabarro A.G."/>
            <person name="Riley R."/>
            <person name="Rosling A."/>
            <person name="Salamov A."/>
            <person name="Schmidt O."/>
            <person name="Schmutz J."/>
            <person name="Skrede I."/>
            <person name="Stenlid J."/>
            <person name="Wiebenga A."/>
            <person name="Xie X."/>
            <person name="Kues U."/>
            <person name="Hibbett D.S."/>
            <person name="Hoffmeister D."/>
            <person name="Hogberg N."/>
            <person name="Martin F."/>
            <person name="Grigoriev I.V."/>
            <person name="Watkinson S.C."/>
        </authorList>
    </citation>
    <scope>NUCLEOTIDE SEQUENCE</scope>
    <source>
        <strain evidence="1">S7.9</strain>
    </source>
</reference>
<dbReference type="Proteomes" id="UP000008064">
    <property type="component" value="Unassembled WGS sequence"/>
</dbReference>
<name>F8P2R8_SERL9</name>
<evidence type="ECO:0008006" key="2">
    <source>
        <dbReference type="Google" id="ProtNLM"/>
    </source>
</evidence>
<protein>
    <recommendedName>
        <fullName evidence="2">Anaphase-promoting complex subunit 4 WD40 domain-containing protein</fullName>
    </recommendedName>
</protein>
<dbReference type="RefSeq" id="XP_007320991.1">
    <property type="nucleotide sequence ID" value="XM_007320929.1"/>
</dbReference>
<dbReference type="SUPFAM" id="SSF69322">
    <property type="entry name" value="Tricorn protease domain 2"/>
    <property type="match status" value="1"/>
</dbReference>
<sequence length="137" mass="14997">MQHWASFSPEGKHIVCVSTNGHSCLRDGHTVDIKHTTPGVTNTVQQTLKSSLGTITILCLSFDGKYILIGTEDGYVSMSDITQGVLIWEAAGYHNMRNMAFSSHEDKVAIIVGKSDSPTRQVNFLERSTGKLLSCCH</sequence>
<dbReference type="EMBL" id="GL945437">
    <property type="protein sequence ID" value="EGO22453.1"/>
    <property type="molecule type" value="Genomic_DNA"/>
</dbReference>
<feature type="non-terminal residue" evidence="1">
    <location>
        <position position="137"/>
    </location>
</feature>
<accession>F8P2R8</accession>
<gene>
    <name evidence="1" type="ORF">SERLADRAFT_473282</name>
</gene>
<dbReference type="Gene3D" id="2.130.10.10">
    <property type="entry name" value="YVTN repeat-like/Quinoprotein amine dehydrogenase"/>
    <property type="match status" value="1"/>
</dbReference>
<proteinExistence type="predicted"/>